<feature type="transmembrane region" description="Helical" evidence="1">
    <location>
        <begin position="269"/>
        <end position="289"/>
    </location>
</feature>
<proteinExistence type="predicted"/>
<evidence type="ECO:0000313" key="3">
    <source>
        <dbReference type="Proteomes" id="UP000186895"/>
    </source>
</evidence>
<keyword evidence="1" id="KW-1133">Transmembrane helix</keyword>
<dbReference type="STRING" id="49186.SAMN05421647_10793"/>
<dbReference type="EMBL" id="FTMN01000007">
    <property type="protein sequence ID" value="SIQ66455.1"/>
    <property type="molecule type" value="Genomic_DNA"/>
</dbReference>
<gene>
    <name evidence="2" type="ORF">SAMN05421647_10793</name>
</gene>
<organism evidence="2 3">
    <name type="scientific">Marinobacterium stanieri</name>
    <dbReference type="NCBI Taxonomy" id="49186"/>
    <lineage>
        <taxon>Bacteria</taxon>
        <taxon>Pseudomonadati</taxon>
        <taxon>Pseudomonadota</taxon>
        <taxon>Gammaproteobacteria</taxon>
        <taxon>Oceanospirillales</taxon>
        <taxon>Oceanospirillaceae</taxon>
        <taxon>Marinobacterium</taxon>
    </lineage>
</organism>
<accession>A0A1N6ULF3</accession>
<dbReference type="eggNOG" id="ENOG502ZBDN">
    <property type="taxonomic scope" value="Bacteria"/>
</dbReference>
<keyword evidence="3" id="KW-1185">Reference proteome</keyword>
<feature type="transmembrane region" description="Helical" evidence="1">
    <location>
        <begin position="440"/>
        <end position="465"/>
    </location>
</feature>
<feature type="transmembrane region" description="Helical" evidence="1">
    <location>
        <begin position="68"/>
        <end position="87"/>
    </location>
</feature>
<evidence type="ECO:0000313" key="2">
    <source>
        <dbReference type="EMBL" id="SIQ66455.1"/>
    </source>
</evidence>
<reference evidence="2 3" key="1">
    <citation type="submission" date="2017-01" db="EMBL/GenBank/DDBJ databases">
        <authorList>
            <person name="Mah S.A."/>
            <person name="Swanson W.J."/>
            <person name="Moy G.W."/>
            <person name="Vacquier V.D."/>
        </authorList>
    </citation>
    <scope>NUCLEOTIDE SEQUENCE [LARGE SCALE GENOMIC DNA]</scope>
    <source>
        <strain evidence="2 3">DSM 7027</strain>
    </source>
</reference>
<dbReference type="AlphaFoldDB" id="A0A1N6ULF3"/>
<feature type="transmembrane region" description="Helical" evidence="1">
    <location>
        <begin position="26"/>
        <end position="48"/>
    </location>
</feature>
<feature type="transmembrane region" description="Helical" evidence="1">
    <location>
        <begin position="301"/>
        <end position="329"/>
    </location>
</feature>
<protein>
    <submittedName>
        <fullName evidence="2">Uncharacterized protein</fullName>
    </submittedName>
</protein>
<name>A0A1N6ULF3_9GAMM</name>
<dbReference type="Proteomes" id="UP000186895">
    <property type="component" value="Unassembled WGS sequence"/>
</dbReference>
<sequence>MLEPEWPTNKDWQKGQSRQEYVNLRFYMLAGFTLTFLGVLLVLNIAKWREIEPALYGLQALNLASLDPILMLPGLLLMGLFGIPGVLKEFVRWRRQRGLVLHIDPVPASPDGELGGRITIPLHLTDQHKVRVTLSCMRRVVTKGKNSSVQDRLLWRTPAVTRQMRSIKGTRIEFVAELSGQQPVTSFEEGKREVWWAVHVEEEVSGFDAVFPVPVSESARTTTSEFRFTERERQQAAEASREPVRSWQQEALPGDGLNIEFPAGRSGKAAGILTLVGLVFTAVAGFMGYKVAQELSSANTSYFALMVQGMILMGFGLFGPALLFGGIYMRLNRLQLEVRPGELVTTRRFMGFSKQRHLAIDDIEGLAERIIGRVGQGVDSELEYAIDAYLKDGMRVRLGDGIEGQHEAEQLLQQLRDKTGIETRTDPDSYKLNRRTPPVWVMWLPAIFKTVSFIIFALTIAAFVFDFL</sequence>
<evidence type="ECO:0000256" key="1">
    <source>
        <dbReference type="SAM" id="Phobius"/>
    </source>
</evidence>
<dbReference type="RefSeq" id="WP_076463880.1">
    <property type="nucleotide sequence ID" value="NZ_FTMN01000007.1"/>
</dbReference>
<keyword evidence="1" id="KW-0812">Transmembrane</keyword>
<keyword evidence="1" id="KW-0472">Membrane</keyword>